<evidence type="ECO:0000256" key="3">
    <source>
        <dbReference type="PROSITE-ProRule" id="PRU00023"/>
    </source>
</evidence>
<evidence type="ECO:0000313" key="5">
    <source>
        <dbReference type="EMBL" id="ORZ08927.1"/>
    </source>
</evidence>
<feature type="repeat" description="ANK" evidence="3">
    <location>
        <begin position="43"/>
        <end position="76"/>
    </location>
</feature>
<feature type="compositionally biased region" description="Polar residues" evidence="4">
    <location>
        <begin position="246"/>
        <end position="265"/>
    </location>
</feature>
<dbReference type="Pfam" id="PF12796">
    <property type="entry name" value="Ank_2"/>
    <property type="match status" value="2"/>
</dbReference>
<dbReference type="InterPro" id="IPR036770">
    <property type="entry name" value="Ankyrin_rpt-contain_sf"/>
</dbReference>
<dbReference type="PROSITE" id="PS50088">
    <property type="entry name" value="ANK_REPEAT"/>
    <property type="match status" value="3"/>
</dbReference>
<evidence type="ECO:0000256" key="1">
    <source>
        <dbReference type="ARBA" id="ARBA00022737"/>
    </source>
</evidence>
<evidence type="ECO:0000313" key="6">
    <source>
        <dbReference type="Proteomes" id="UP000193560"/>
    </source>
</evidence>
<feature type="region of interest" description="Disordered" evidence="4">
    <location>
        <begin position="419"/>
        <end position="497"/>
    </location>
</feature>
<proteinExistence type="predicted"/>
<feature type="compositionally biased region" description="Low complexity" evidence="4">
    <location>
        <begin position="597"/>
        <end position="608"/>
    </location>
</feature>
<dbReference type="OrthoDB" id="194358at2759"/>
<dbReference type="Gene3D" id="1.25.40.20">
    <property type="entry name" value="Ankyrin repeat-containing domain"/>
    <property type="match status" value="2"/>
</dbReference>
<dbReference type="Proteomes" id="UP000193560">
    <property type="component" value="Unassembled WGS sequence"/>
</dbReference>
<dbReference type="PANTHER" id="PTHR24198:SF165">
    <property type="entry name" value="ANKYRIN REPEAT-CONTAINING PROTEIN-RELATED"/>
    <property type="match status" value="1"/>
</dbReference>
<sequence>MYDSKKDKTKDYHLQLHMAATNGNVGLVKFALDHGAPIDSVVNGFLPLQLACISDNNIAVVQYLIDRGAQVNAQMWSKKHSADKSQAVAGAIGSTALHVACANGCSRIVDLLLRNDARVDLKDKYGSRPLDIAAAKHHMEIVKLLETFGALQRREPAFQGRRSMDVIYSTKKHQQLQQQQQQQQQLFSLKNTPTSLGSSLDDRAERMRRPSLPSVFEGKSHVSKRKISSPALDIPPLSTLPPTPHQHFNNNKELAPSNFDQQTHSIDIIRHRRPSRNKLPELASSKSSDDTIVGTPPPLPSSLPQNNKHDWYSYGVLNHNGSENYLTSLERRAFGLDDVPTRQSFDQVRPHRLSLETLLDPQSAASMALTNNNSNNNNTSNGNGITTSSSSTSSLRPALKRCSSDGGHLRTTALMNAMAAKKSSPTGIDHTSSNMVPPPPLPRSVPASVSVDGIQSKSGGDGDNEDNDVDNGGGDGGGDMNQQYAEPMPRPSIATEDEMYEAKALRQLEEKEMKKAWWSAFGGRKSMDVATYQRHSSQQPQDSFFTRRPSLDFRPSFDVGGSSRQWMQQQQVDTSGEGVDMNFDADEYDDEDDEYNNGDYRQQNQQGRQQRKPGFFTRWVGAWSKK</sequence>
<feature type="repeat" description="ANK" evidence="3">
    <location>
        <begin position="11"/>
        <end position="43"/>
    </location>
</feature>
<organism evidence="5 6">
    <name type="scientific">Absidia repens</name>
    <dbReference type="NCBI Taxonomy" id="90262"/>
    <lineage>
        <taxon>Eukaryota</taxon>
        <taxon>Fungi</taxon>
        <taxon>Fungi incertae sedis</taxon>
        <taxon>Mucoromycota</taxon>
        <taxon>Mucoromycotina</taxon>
        <taxon>Mucoromycetes</taxon>
        <taxon>Mucorales</taxon>
        <taxon>Cunninghamellaceae</taxon>
        <taxon>Absidia</taxon>
    </lineage>
</organism>
<feature type="compositionally biased region" description="Low complexity" evidence="4">
    <location>
        <begin position="370"/>
        <end position="394"/>
    </location>
</feature>
<dbReference type="InterPro" id="IPR002110">
    <property type="entry name" value="Ankyrin_rpt"/>
</dbReference>
<dbReference type="AlphaFoldDB" id="A0A1X2I4B9"/>
<keyword evidence="2 3" id="KW-0040">ANK repeat</keyword>
<evidence type="ECO:0000256" key="2">
    <source>
        <dbReference type="ARBA" id="ARBA00023043"/>
    </source>
</evidence>
<name>A0A1X2I4B9_9FUNG</name>
<gene>
    <name evidence="5" type="ORF">BCR42DRAFT_455274</name>
</gene>
<feature type="compositionally biased region" description="Polar residues" evidence="4">
    <location>
        <begin position="533"/>
        <end position="544"/>
    </location>
</feature>
<dbReference type="PROSITE" id="PS50297">
    <property type="entry name" value="ANK_REP_REGION"/>
    <property type="match status" value="3"/>
</dbReference>
<feature type="region of interest" description="Disordered" evidence="4">
    <location>
        <begin position="368"/>
        <end position="407"/>
    </location>
</feature>
<accession>A0A1X2I4B9</accession>
<reference evidence="5 6" key="1">
    <citation type="submission" date="2016-07" db="EMBL/GenBank/DDBJ databases">
        <title>Pervasive Adenine N6-methylation of Active Genes in Fungi.</title>
        <authorList>
            <consortium name="DOE Joint Genome Institute"/>
            <person name="Mondo S.J."/>
            <person name="Dannebaum R.O."/>
            <person name="Kuo R.C."/>
            <person name="Labutti K."/>
            <person name="Haridas S."/>
            <person name="Kuo A."/>
            <person name="Salamov A."/>
            <person name="Ahrendt S.R."/>
            <person name="Lipzen A."/>
            <person name="Sullivan W."/>
            <person name="Andreopoulos W.B."/>
            <person name="Clum A."/>
            <person name="Lindquist E."/>
            <person name="Daum C."/>
            <person name="Ramamoorthy G.K."/>
            <person name="Gryganskyi A."/>
            <person name="Culley D."/>
            <person name="Magnuson J.K."/>
            <person name="James T.Y."/>
            <person name="O'Malley M.A."/>
            <person name="Stajich J.E."/>
            <person name="Spatafora J.W."/>
            <person name="Visel A."/>
            <person name="Grigoriev I.V."/>
        </authorList>
    </citation>
    <scope>NUCLEOTIDE SEQUENCE [LARGE SCALE GENOMIC DNA]</scope>
    <source>
        <strain evidence="5 6">NRRL 1336</strain>
    </source>
</reference>
<feature type="compositionally biased region" description="Polar residues" evidence="4">
    <location>
        <begin position="562"/>
        <end position="574"/>
    </location>
</feature>
<comment type="caution">
    <text evidence="5">The sequence shown here is derived from an EMBL/GenBank/DDBJ whole genome shotgun (WGS) entry which is preliminary data.</text>
</comment>
<dbReference type="SUPFAM" id="SSF48403">
    <property type="entry name" value="Ankyrin repeat"/>
    <property type="match status" value="1"/>
</dbReference>
<feature type="repeat" description="ANK" evidence="3">
    <location>
        <begin position="92"/>
        <end position="124"/>
    </location>
</feature>
<dbReference type="EMBL" id="MCGE01000029">
    <property type="protein sequence ID" value="ORZ08927.1"/>
    <property type="molecule type" value="Genomic_DNA"/>
</dbReference>
<dbReference type="PANTHER" id="PTHR24198">
    <property type="entry name" value="ANKYRIN REPEAT AND PROTEIN KINASE DOMAIN-CONTAINING PROTEIN"/>
    <property type="match status" value="1"/>
</dbReference>
<keyword evidence="6" id="KW-1185">Reference proteome</keyword>
<protein>
    <submittedName>
        <fullName evidence="5">Uncharacterized protein</fullName>
    </submittedName>
</protein>
<evidence type="ECO:0000256" key="4">
    <source>
        <dbReference type="SAM" id="MobiDB-lite"/>
    </source>
</evidence>
<feature type="region of interest" description="Disordered" evidence="4">
    <location>
        <begin position="529"/>
        <end position="616"/>
    </location>
</feature>
<dbReference type="SMART" id="SM00248">
    <property type="entry name" value="ANK"/>
    <property type="match status" value="4"/>
</dbReference>
<feature type="compositionally biased region" description="Acidic residues" evidence="4">
    <location>
        <begin position="583"/>
        <end position="596"/>
    </location>
</feature>
<keyword evidence="1" id="KW-0677">Repeat</keyword>
<dbReference type="STRING" id="90262.A0A1X2I4B9"/>
<feature type="region of interest" description="Disordered" evidence="4">
    <location>
        <begin position="191"/>
        <end position="306"/>
    </location>
</feature>